<gene>
    <name evidence="3" type="ORF">D6D19_06370</name>
</gene>
<dbReference type="PANTHER" id="PTHR40375:SF2">
    <property type="entry name" value="SPORULATION-SPECIFIC PROTEIN 22"/>
    <property type="match status" value="1"/>
</dbReference>
<dbReference type="InterPro" id="IPR039057">
    <property type="entry name" value="Spo22/ZIP4"/>
</dbReference>
<evidence type="ECO:0000256" key="1">
    <source>
        <dbReference type="ARBA" id="ARBA00023254"/>
    </source>
</evidence>
<name>A0A4S9A134_AURPU</name>
<keyword evidence="1" id="KW-0469">Meiosis</keyword>
<reference evidence="3 4" key="1">
    <citation type="submission" date="2018-10" db="EMBL/GenBank/DDBJ databases">
        <title>Fifty Aureobasidium pullulans genomes reveal a recombining polyextremotolerant generalist.</title>
        <authorList>
            <person name="Gostincar C."/>
            <person name="Turk M."/>
            <person name="Zajc J."/>
            <person name="Gunde-Cimerman N."/>
        </authorList>
    </citation>
    <scope>NUCLEOTIDE SEQUENCE [LARGE SCALE GENOMIC DNA]</scope>
    <source>
        <strain evidence="3 4">EXF-10659</strain>
    </source>
</reference>
<accession>A0A4S9A134</accession>
<evidence type="ECO:0008006" key="5">
    <source>
        <dbReference type="Google" id="ProtNLM"/>
    </source>
</evidence>
<dbReference type="InterPro" id="IPR013940">
    <property type="entry name" value="Spo22/ZIP4/TEX11"/>
</dbReference>
<evidence type="ECO:0000313" key="3">
    <source>
        <dbReference type="EMBL" id="THW72602.1"/>
    </source>
</evidence>
<dbReference type="EMBL" id="QZAO01000218">
    <property type="protein sequence ID" value="THW72602.1"/>
    <property type="molecule type" value="Genomic_DNA"/>
</dbReference>
<evidence type="ECO:0000313" key="4">
    <source>
        <dbReference type="Proteomes" id="UP000308802"/>
    </source>
</evidence>
<dbReference type="GO" id="GO:0090173">
    <property type="term" value="P:regulation of synaptonemal complex assembly"/>
    <property type="evidence" value="ECO:0007669"/>
    <property type="project" value="InterPro"/>
</dbReference>
<feature type="region of interest" description="Disordered" evidence="2">
    <location>
        <begin position="155"/>
        <end position="174"/>
    </location>
</feature>
<protein>
    <recommendedName>
        <fullName evidence="5">SPO22-domain-containing protein</fullName>
    </recommendedName>
</protein>
<organism evidence="3 4">
    <name type="scientific">Aureobasidium pullulans</name>
    <name type="common">Black yeast</name>
    <name type="synonym">Pullularia pullulans</name>
    <dbReference type="NCBI Taxonomy" id="5580"/>
    <lineage>
        <taxon>Eukaryota</taxon>
        <taxon>Fungi</taxon>
        <taxon>Dikarya</taxon>
        <taxon>Ascomycota</taxon>
        <taxon>Pezizomycotina</taxon>
        <taxon>Dothideomycetes</taxon>
        <taxon>Dothideomycetidae</taxon>
        <taxon>Dothideales</taxon>
        <taxon>Saccotheciaceae</taxon>
        <taxon>Aureobasidium</taxon>
    </lineage>
</organism>
<dbReference type="Pfam" id="PF08631">
    <property type="entry name" value="SPO22"/>
    <property type="match status" value="1"/>
</dbReference>
<comment type="caution">
    <text evidence="3">The sequence shown here is derived from an EMBL/GenBank/DDBJ whole genome shotgun (WGS) entry which is preliminary data.</text>
</comment>
<dbReference type="GO" id="GO:0051321">
    <property type="term" value="P:meiotic cell cycle"/>
    <property type="evidence" value="ECO:0007669"/>
    <property type="project" value="UniProtKB-KW"/>
</dbReference>
<dbReference type="AlphaFoldDB" id="A0A4S9A134"/>
<proteinExistence type="predicted"/>
<sequence>MLMATQAGKTETEKKIAAYLDFSAQLIRRLDSGNINAVTLKELTALTERTCPRPPTAKAMDFDRLGTQIWNAAIHLSDQSSPMLKTWPQLEPQLRVLAFFLLDAAQRCYVKHGNKKSSQNLVRVFKTAMKAARICINANALDLCTRLFEKVADHVEHKQDPPPEHKKDKQESEADEMLKELTADYHLLRATASWKQDKPDSVTFWLGRVLLLPNRADLLHLAEKKVDLTYEVGKAALKKKQFDVAARWLEQSHSIFDDVDQEMLSSDFCDLRLVVTLDFARALVGVGDAASLNKASNLIVLLDQTPTYAKKEHGYKTEVFLLRLDAIYAQEPFEADEFHGALTRIIRTAILSEGTFRSIMYQTQKLNTYHPAKEGSLNRANIVNSNPGPHSYLACQSLDLLLSRLLPELPAALNMVEKIIVTRIWISSLSLQVHDHPSRLEALFEDIANTNGTKLGLEATHASQSLIWKAVTSLQQVKNELEAARWCALANHAIFASSGEMNKSKLLRKMMTVAIAKGDAAYAREAYYQMSEVGKASVMTRYLMFKIALQEGDAQLAEESLEGVLKASSKETEKYLFACALEAQQTGDKRQFLATMNKVLEYHERNPSSDVRLPVLLRCIAGAITAELNTNDMPLEAGLTELCKVFEAAMRHGSTFFKDGNDSDSRLAELRWFSCHSYNTALKYCSDMHPELLMRFMTASVSLIDLLRNEGDKDDGLISRLLLCRFLATSSLIVLARSEDHIERALQLYMDARRQIEAFHHKYQEAIQRNLLQSDVIPDVEIKEFEMIQFDLEALMRLEQWNDLDKTLTMCLDARHSDRLERAADLILHIHTYIANSCHANQRHQEKIPTVMEKIINTCWRNNKDITRLARWIRCLFQMTITIDPVMPLRCLDQAHAIANKAAMQQIPEPYPVEELEWLATTAFNHAVDLWFASVDEGDGQDTAKAWAEKALMLSGAVTIGEGALRKTLQDKWMRLRGMGQQS</sequence>
<evidence type="ECO:0000256" key="2">
    <source>
        <dbReference type="SAM" id="MobiDB-lite"/>
    </source>
</evidence>
<dbReference type="PANTHER" id="PTHR40375">
    <property type="entry name" value="SPORULATION-SPECIFIC PROTEIN 22"/>
    <property type="match status" value="1"/>
</dbReference>
<dbReference type="Proteomes" id="UP000308802">
    <property type="component" value="Unassembled WGS sequence"/>
</dbReference>